<dbReference type="GO" id="GO:0005886">
    <property type="term" value="C:plasma membrane"/>
    <property type="evidence" value="ECO:0007669"/>
    <property type="project" value="TreeGrafter"/>
</dbReference>
<comment type="subcellular location">
    <subcellularLocation>
        <location evidence="1">Membrane</location>
        <topology evidence="1">Multi-pass membrane protein</topology>
    </subcellularLocation>
</comment>
<dbReference type="Gene3D" id="1.20.1070.10">
    <property type="entry name" value="Rhodopsin 7-helix transmembrane proteins"/>
    <property type="match status" value="1"/>
</dbReference>
<feature type="transmembrane region" description="Helical" evidence="9">
    <location>
        <begin position="278"/>
        <end position="296"/>
    </location>
</feature>
<dbReference type="PROSITE" id="PS50262">
    <property type="entry name" value="G_PROTEIN_RECEP_F1_2"/>
    <property type="match status" value="1"/>
</dbReference>
<proteinExistence type="inferred from homology"/>
<dbReference type="PRINTS" id="PR00237">
    <property type="entry name" value="GPCRRHODOPSN"/>
</dbReference>
<evidence type="ECO:0000256" key="10">
    <source>
        <dbReference type="SAM" id="SignalP"/>
    </source>
</evidence>
<feature type="transmembrane region" description="Helical" evidence="9">
    <location>
        <begin position="403"/>
        <end position="430"/>
    </location>
</feature>
<evidence type="ECO:0000256" key="3">
    <source>
        <dbReference type="ARBA" id="ARBA00022692"/>
    </source>
</evidence>
<evidence type="ECO:0000313" key="13">
    <source>
        <dbReference type="Proteomes" id="UP001233999"/>
    </source>
</evidence>
<dbReference type="PANTHER" id="PTHR45695:SF9">
    <property type="entry name" value="LEUCOKININ RECEPTOR"/>
    <property type="match status" value="1"/>
</dbReference>
<dbReference type="Proteomes" id="UP001233999">
    <property type="component" value="Unassembled WGS sequence"/>
</dbReference>
<evidence type="ECO:0000256" key="9">
    <source>
        <dbReference type="SAM" id="Phobius"/>
    </source>
</evidence>
<evidence type="ECO:0000256" key="6">
    <source>
        <dbReference type="ARBA" id="ARBA00023136"/>
    </source>
</evidence>
<feature type="chain" id="PRO_5042034504" description="G-protein coupled receptors family 1 profile domain-containing protein" evidence="10">
    <location>
        <begin position="20"/>
        <end position="566"/>
    </location>
</feature>
<dbReference type="GO" id="GO:0004930">
    <property type="term" value="F:G protein-coupled receptor activity"/>
    <property type="evidence" value="ECO:0007669"/>
    <property type="project" value="UniProtKB-KW"/>
</dbReference>
<dbReference type="InterPro" id="IPR017452">
    <property type="entry name" value="GPCR_Rhodpsn_7TM"/>
</dbReference>
<dbReference type="SUPFAM" id="SSF81321">
    <property type="entry name" value="Family A G protein-coupled receptor-like"/>
    <property type="match status" value="1"/>
</dbReference>
<feature type="signal peptide" evidence="10">
    <location>
        <begin position="1"/>
        <end position="19"/>
    </location>
</feature>
<comment type="caution">
    <text evidence="12">The sequence shown here is derived from an EMBL/GenBank/DDBJ whole genome shotgun (WGS) entry which is preliminary data.</text>
</comment>
<dbReference type="CDD" id="cd00637">
    <property type="entry name" value="7tm_classA_rhodopsin-like"/>
    <property type="match status" value="1"/>
</dbReference>
<dbReference type="AlphaFoldDB" id="A0AAD8E9H7"/>
<reference evidence="12" key="1">
    <citation type="journal article" date="2023" name="IScience">
        <title>Live-bearing cockroach genome reveals convergent evolutionary mechanisms linked to viviparity in insects and beyond.</title>
        <authorList>
            <person name="Fouks B."/>
            <person name="Harrison M.C."/>
            <person name="Mikhailova A.A."/>
            <person name="Marchal E."/>
            <person name="English S."/>
            <person name="Carruthers M."/>
            <person name="Jennings E.C."/>
            <person name="Chiamaka E.L."/>
            <person name="Frigard R.A."/>
            <person name="Pippel M."/>
            <person name="Attardo G.M."/>
            <person name="Benoit J.B."/>
            <person name="Bornberg-Bauer E."/>
            <person name="Tobe S.S."/>
        </authorList>
    </citation>
    <scope>NUCLEOTIDE SEQUENCE</scope>
    <source>
        <strain evidence="12">Stay&amp;Tobe</strain>
    </source>
</reference>
<dbReference type="Pfam" id="PF00001">
    <property type="entry name" value="7tm_1"/>
    <property type="match status" value="1"/>
</dbReference>
<keyword evidence="13" id="KW-1185">Reference proteome</keyword>
<keyword evidence="6 9" id="KW-0472">Membrane</keyword>
<keyword evidence="3 9" id="KW-0812">Transmembrane</keyword>
<sequence length="566" mass="65195">MKFVTIIISLSVVIQLCSSNSEVPKEEYDKLILDLETIVDQSEMLNKLHNSIDEMCYGTQIPKSAELKENCTLYVSQRKIYIDNVTQINNFVDKYNLTAFKSELMHHPFLNVPKLRESLNTTDLLCSICKRKLVLNESLEQLNNLNRKANSFSNKKVDNSTIKFSDLRNKAIPKKETILEKIINCTSEVYSINELCNNNNLTKICNSNILNISYWLELRNNITDDLTKLKETVFVYLTINYVQPILYIAVFISGFFGNTILLIIFFRNEKIRKPQNMIIFNLALADTLSLICNLPLNYVFEKISLTEEGTFLPAQIFHFSRILCLGLSAFSTVALCLQRFSATLKASNYIGFILRQSSKDSATKVIASIWISAIIFAIPRAVHGDIYIYEKFNSRKTMYEVPIQIVTTVELMCFSITPFIIISILSWYTVRHFQERAEKIPADIPELNKTYQLEMLSRSTKVIMLSPIIFACTSLPFFFFYSLRNFFQLDINSPRDTLLKVITNTLLFLSCSFNPIGLYMASGNFRRCTRQIFGLGPCKKSLKYAQRERQQLRLASSENETLDTYL</sequence>
<feature type="transmembrane region" description="Helical" evidence="9">
    <location>
        <begin position="316"/>
        <end position="337"/>
    </location>
</feature>
<dbReference type="InterPro" id="IPR000276">
    <property type="entry name" value="GPCR_Rhodpsn"/>
</dbReference>
<organism evidence="12 13">
    <name type="scientific">Diploptera punctata</name>
    <name type="common">Pacific beetle cockroach</name>
    <dbReference type="NCBI Taxonomy" id="6984"/>
    <lineage>
        <taxon>Eukaryota</taxon>
        <taxon>Metazoa</taxon>
        <taxon>Ecdysozoa</taxon>
        <taxon>Arthropoda</taxon>
        <taxon>Hexapoda</taxon>
        <taxon>Insecta</taxon>
        <taxon>Pterygota</taxon>
        <taxon>Neoptera</taxon>
        <taxon>Polyneoptera</taxon>
        <taxon>Dictyoptera</taxon>
        <taxon>Blattodea</taxon>
        <taxon>Blaberoidea</taxon>
        <taxon>Blaberidae</taxon>
        <taxon>Diplopterinae</taxon>
        <taxon>Diploptera</taxon>
    </lineage>
</organism>
<evidence type="ECO:0000259" key="11">
    <source>
        <dbReference type="PROSITE" id="PS50262"/>
    </source>
</evidence>
<keyword evidence="8" id="KW-0807">Transducer</keyword>
<evidence type="ECO:0000313" key="12">
    <source>
        <dbReference type="EMBL" id="KAJ9582295.1"/>
    </source>
</evidence>
<feature type="transmembrane region" description="Helical" evidence="9">
    <location>
        <begin position="462"/>
        <end position="481"/>
    </location>
</feature>
<name>A0AAD8E9H7_DIPPU</name>
<reference evidence="12" key="2">
    <citation type="submission" date="2023-05" db="EMBL/GenBank/DDBJ databases">
        <authorList>
            <person name="Fouks B."/>
        </authorList>
    </citation>
    <scope>NUCLEOTIDE SEQUENCE</scope>
    <source>
        <strain evidence="12">Stay&amp;Tobe</strain>
        <tissue evidence="12">Testes</tissue>
    </source>
</reference>
<feature type="transmembrane region" description="Helical" evidence="9">
    <location>
        <begin position="501"/>
        <end position="521"/>
    </location>
</feature>
<evidence type="ECO:0000256" key="1">
    <source>
        <dbReference type="ARBA" id="ARBA00004141"/>
    </source>
</evidence>
<feature type="transmembrane region" description="Helical" evidence="9">
    <location>
        <begin position="245"/>
        <end position="266"/>
    </location>
</feature>
<dbReference type="PANTHER" id="PTHR45695">
    <property type="entry name" value="LEUCOKININ RECEPTOR-RELATED"/>
    <property type="match status" value="1"/>
</dbReference>
<comment type="similarity">
    <text evidence="2">Belongs to the G-protein coupled receptor 1 family.</text>
</comment>
<evidence type="ECO:0000256" key="5">
    <source>
        <dbReference type="ARBA" id="ARBA00023040"/>
    </source>
</evidence>
<evidence type="ECO:0000256" key="7">
    <source>
        <dbReference type="ARBA" id="ARBA00023170"/>
    </source>
</evidence>
<keyword evidence="10" id="KW-0732">Signal</keyword>
<protein>
    <recommendedName>
        <fullName evidence="11">G-protein coupled receptors family 1 profile domain-containing protein</fullName>
    </recommendedName>
</protein>
<evidence type="ECO:0000256" key="4">
    <source>
        <dbReference type="ARBA" id="ARBA00022989"/>
    </source>
</evidence>
<keyword evidence="4 9" id="KW-1133">Transmembrane helix</keyword>
<evidence type="ECO:0000256" key="8">
    <source>
        <dbReference type="ARBA" id="ARBA00023224"/>
    </source>
</evidence>
<dbReference type="EMBL" id="JASPKZ010007815">
    <property type="protein sequence ID" value="KAJ9582295.1"/>
    <property type="molecule type" value="Genomic_DNA"/>
</dbReference>
<keyword evidence="7" id="KW-0675">Receptor</keyword>
<feature type="transmembrane region" description="Helical" evidence="9">
    <location>
        <begin position="365"/>
        <end position="383"/>
    </location>
</feature>
<gene>
    <name evidence="12" type="ORF">L9F63_003424</name>
</gene>
<evidence type="ECO:0000256" key="2">
    <source>
        <dbReference type="ARBA" id="ARBA00010663"/>
    </source>
</evidence>
<feature type="domain" description="G-protein coupled receptors family 1 profile" evidence="11">
    <location>
        <begin position="257"/>
        <end position="518"/>
    </location>
</feature>
<keyword evidence="5" id="KW-0297">G-protein coupled receptor</keyword>
<accession>A0AAD8E9H7</accession>